<dbReference type="GO" id="GO:0043814">
    <property type="term" value="F:phospholactate guanylyltransferase activity"/>
    <property type="evidence" value="ECO:0007669"/>
    <property type="project" value="InterPro"/>
</dbReference>
<evidence type="ECO:0000313" key="6">
    <source>
        <dbReference type="EMBL" id="TPW75402.1"/>
    </source>
</evidence>
<feature type="domain" description="MobA-like NTP transferase" evidence="5">
    <location>
        <begin position="31"/>
        <end position="135"/>
    </location>
</feature>
<keyword evidence="3" id="KW-0547">Nucleotide-binding</keyword>
<dbReference type="PANTHER" id="PTHR40392">
    <property type="entry name" value="2-PHOSPHO-L-LACTATE GUANYLYLTRANSFERASE"/>
    <property type="match status" value="1"/>
</dbReference>
<sequence>MRWQVIVPVKPAVQAKTRLDADPRLARAIALDTISAALETLEVDRVIVVTGDVRLATELTDTVAERVTIISEPEPTGIAAAIALALDQIAESAPRAVLLGDLPALTPDDLGVALHAAERVARGFVPDRDTGGTTLVTAAPDTELLSRFGDGSAARHAALGLVRLHIPRDSTLRRDVDTREQLDAAAALGLGVRTRQALQNPDD</sequence>
<name>A0A506Y087_9MICO</name>
<keyword evidence="7" id="KW-1185">Reference proteome</keyword>
<organism evidence="6 7">
    <name type="scientific">Schumannella soli</name>
    <dbReference type="NCBI Taxonomy" id="2590779"/>
    <lineage>
        <taxon>Bacteria</taxon>
        <taxon>Bacillati</taxon>
        <taxon>Actinomycetota</taxon>
        <taxon>Actinomycetes</taxon>
        <taxon>Micrococcales</taxon>
        <taxon>Microbacteriaceae</taxon>
        <taxon>Schumannella</taxon>
    </lineage>
</organism>
<dbReference type="InterPro" id="IPR025877">
    <property type="entry name" value="MobA-like_NTP_Trfase"/>
</dbReference>
<keyword evidence="4" id="KW-0342">GTP-binding</keyword>
<evidence type="ECO:0000313" key="7">
    <source>
        <dbReference type="Proteomes" id="UP000316252"/>
    </source>
</evidence>
<dbReference type="EMBL" id="VHQG01000002">
    <property type="protein sequence ID" value="TPW75402.1"/>
    <property type="molecule type" value="Genomic_DNA"/>
</dbReference>
<dbReference type="InterPro" id="IPR002835">
    <property type="entry name" value="CofC"/>
</dbReference>
<comment type="caution">
    <text evidence="6">The sequence shown here is derived from an EMBL/GenBank/DDBJ whole genome shotgun (WGS) entry which is preliminary data.</text>
</comment>
<dbReference type="GO" id="GO:0005525">
    <property type="term" value="F:GTP binding"/>
    <property type="evidence" value="ECO:0007669"/>
    <property type="project" value="UniProtKB-KW"/>
</dbReference>
<accession>A0A506Y087</accession>
<dbReference type="SUPFAM" id="SSF53448">
    <property type="entry name" value="Nucleotide-diphospho-sugar transferases"/>
    <property type="match status" value="1"/>
</dbReference>
<proteinExistence type="predicted"/>
<reference evidence="6 7" key="1">
    <citation type="submission" date="2019-06" db="EMBL/GenBank/DDBJ databases">
        <authorList>
            <person name="Li F."/>
        </authorList>
    </citation>
    <scope>NUCLEOTIDE SEQUENCE [LARGE SCALE GENOMIC DNA]</scope>
    <source>
        <strain evidence="6 7">10F1D-1</strain>
    </source>
</reference>
<dbReference type="PANTHER" id="PTHR40392:SF1">
    <property type="entry name" value="2-PHOSPHO-L-LACTATE GUANYLYLTRANSFERASE"/>
    <property type="match status" value="1"/>
</dbReference>
<dbReference type="OrthoDB" id="9151145at2"/>
<dbReference type="AlphaFoldDB" id="A0A506Y087"/>
<evidence type="ECO:0000256" key="1">
    <source>
        <dbReference type="ARBA" id="ARBA00022679"/>
    </source>
</evidence>
<dbReference type="Pfam" id="PF12804">
    <property type="entry name" value="NTP_transf_3"/>
    <property type="match status" value="1"/>
</dbReference>
<dbReference type="Proteomes" id="UP000316252">
    <property type="component" value="Unassembled WGS sequence"/>
</dbReference>
<keyword evidence="2 6" id="KW-0548">Nucleotidyltransferase</keyword>
<dbReference type="RefSeq" id="WP_141162763.1">
    <property type="nucleotide sequence ID" value="NZ_VHQG01000002.1"/>
</dbReference>
<protein>
    <submittedName>
        <fullName evidence="6">2-phospho-L-lactate guanylyltransferase</fullName>
    </submittedName>
</protein>
<dbReference type="Gene3D" id="3.90.550.10">
    <property type="entry name" value="Spore Coat Polysaccharide Biosynthesis Protein SpsA, Chain A"/>
    <property type="match status" value="1"/>
</dbReference>
<evidence type="ECO:0000256" key="3">
    <source>
        <dbReference type="ARBA" id="ARBA00022741"/>
    </source>
</evidence>
<gene>
    <name evidence="6" type="ORF">FJ657_05740</name>
</gene>
<keyword evidence="1 6" id="KW-0808">Transferase</keyword>
<evidence type="ECO:0000256" key="4">
    <source>
        <dbReference type="ARBA" id="ARBA00023134"/>
    </source>
</evidence>
<evidence type="ECO:0000259" key="5">
    <source>
        <dbReference type="Pfam" id="PF12804"/>
    </source>
</evidence>
<dbReference type="InterPro" id="IPR029044">
    <property type="entry name" value="Nucleotide-diphossugar_trans"/>
</dbReference>
<evidence type="ECO:0000256" key="2">
    <source>
        <dbReference type="ARBA" id="ARBA00022695"/>
    </source>
</evidence>